<reference evidence="6 7" key="1">
    <citation type="submission" date="2010-08" db="EMBL/GenBank/DDBJ databases">
        <title>Complete sequence of Clostridium cellulovorans 743B.</title>
        <authorList>
            <consortium name="US DOE Joint Genome Institute"/>
            <person name="Lucas S."/>
            <person name="Copeland A."/>
            <person name="Lapidus A."/>
            <person name="Cheng J.-F."/>
            <person name="Bruce D."/>
            <person name="Goodwin L."/>
            <person name="Pitluck S."/>
            <person name="Chertkov O."/>
            <person name="Detter J.C."/>
            <person name="Han C."/>
            <person name="Tapia R."/>
            <person name="Land M."/>
            <person name="Hauser L."/>
            <person name="Chang Y.-J."/>
            <person name="Jeffries C."/>
            <person name="Kyrpides N."/>
            <person name="Ivanova N."/>
            <person name="Mikhailova N."/>
            <person name="Hemme C.L."/>
            <person name="Woyke T."/>
        </authorList>
    </citation>
    <scope>NUCLEOTIDE SEQUENCE [LARGE SCALE GENOMIC DNA]</scope>
    <source>
        <strain evidence="7">ATCC 35296 / DSM 3052 / OCM 3 / 743B</strain>
    </source>
</reference>
<dbReference type="InterPro" id="IPR051453">
    <property type="entry name" value="MBL_Glyoxalase_II"/>
</dbReference>
<dbReference type="Gene3D" id="3.60.15.10">
    <property type="entry name" value="Ribonuclease Z/Hydroxyacylglutathione hydrolase-like"/>
    <property type="match status" value="1"/>
</dbReference>
<evidence type="ECO:0000256" key="2">
    <source>
        <dbReference type="ARBA" id="ARBA00022723"/>
    </source>
</evidence>
<protein>
    <submittedName>
        <fullName evidence="6">Hydroxyacylglutathione hydrolase</fullName>
        <ecNumber evidence="6">3.1.2.6</ecNumber>
    </submittedName>
</protein>
<keyword evidence="3 6" id="KW-0378">Hydrolase</keyword>
<evidence type="ECO:0000259" key="5">
    <source>
        <dbReference type="SMART" id="SM00849"/>
    </source>
</evidence>
<dbReference type="SMART" id="SM00849">
    <property type="entry name" value="Lactamase_B"/>
    <property type="match status" value="1"/>
</dbReference>
<dbReference type="InterPro" id="IPR001279">
    <property type="entry name" value="Metallo-B-lactamas"/>
</dbReference>
<dbReference type="eggNOG" id="COG0491">
    <property type="taxonomic scope" value="Bacteria"/>
</dbReference>
<organism evidence="6 7">
    <name type="scientific">Clostridium cellulovorans (strain ATCC 35296 / DSM 3052 / OCM 3 / 743B)</name>
    <dbReference type="NCBI Taxonomy" id="573061"/>
    <lineage>
        <taxon>Bacteria</taxon>
        <taxon>Bacillati</taxon>
        <taxon>Bacillota</taxon>
        <taxon>Clostridia</taxon>
        <taxon>Eubacteriales</taxon>
        <taxon>Clostridiaceae</taxon>
        <taxon>Clostridium</taxon>
    </lineage>
</organism>
<dbReference type="HOGENOM" id="CLU_030571_5_4_9"/>
<dbReference type="RefSeq" id="WP_010076969.1">
    <property type="nucleotide sequence ID" value="NC_014393.1"/>
</dbReference>
<dbReference type="EMBL" id="CP002160">
    <property type="protein sequence ID" value="ADL51812.1"/>
    <property type="molecule type" value="Genomic_DNA"/>
</dbReference>
<dbReference type="GO" id="GO:0046872">
    <property type="term" value="F:metal ion binding"/>
    <property type="evidence" value="ECO:0007669"/>
    <property type="project" value="UniProtKB-KW"/>
</dbReference>
<dbReference type="InterPro" id="IPR036866">
    <property type="entry name" value="RibonucZ/Hydroxyglut_hydro"/>
</dbReference>
<dbReference type="PANTHER" id="PTHR46233:SF3">
    <property type="entry name" value="HYDROXYACYLGLUTATHIONE HYDROLASE GLOC"/>
    <property type="match status" value="1"/>
</dbReference>
<dbReference type="EC" id="3.1.2.6" evidence="6"/>
<sequence>MKIKSVQLGAYQTNCYLVIDESTNDAVIIDPGDDVNGLKHFLTSADVQLKAIFLTHGHMDHSLGMPYLVEQYNLPVYLKKEDEELMRENAFIFGYIPENCHIVNISDGDELNFGNLSFKVISTPGHSPGGVCFSSGKILFCGDTLFNSSFGRTDLPGGNYETLINSIINKLLCLDVDTVAYSGHGPYTTIGSEKTHYRF</sequence>
<dbReference type="KEGG" id="ccb:Clocel_2069"/>
<dbReference type="PANTHER" id="PTHR46233">
    <property type="entry name" value="HYDROXYACYLGLUTATHIONE HYDROLASE GLOC"/>
    <property type="match status" value="1"/>
</dbReference>
<keyword evidence="2" id="KW-0479">Metal-binding</keyword>
<gene>
    <name evidence="6" type="ordered locus">Clocel_2069</name>
</gene>
<keyword evidence="7" id="KW-1185">Reference proteome</keyword>
<dbReference type="STRING" id="573061.Clocel_2069"/>
<feature type="domain" description="Metallo-beta-lactamase" evidence="5">
    <location>
        <begin position="12"/>
        <end position="184"/>
    </location>
</feature>
<dbReference type="SUPFAM" id="SSF56281">
    <property type="entry name" value="Metallo-hydrolase/oxidoreductase"/>
    <property type="match status" value="1"/>
</dbReference>
<dbReference type="GO" id="GO:0004416">
    <property type="term" value="F:hydroxyacylglutathione hydrolase activity"/>
    <property type="evidence" value="ECO:0007669"/>
    <property type="project" value="UniProtKB-EC"/>
</dbReference>
<proteinExistence type="predicted"/>
<dbReference type="CDD" id="cd06262">
    <property type="entry name" value="metallo-hydrolase-like_MBL-fold"/>
    <property type="match status" value="1"/>
</dbReference>
<comment type="cofactor">
    <cofactor evidence="1">
        <name>Zn(2+)</name>
        <dbReference type="ChEBI" id="CHEBI:29105"/>
    </cofactor>
</comment>
<evidence type="ECO:0000256" key="3">
    <source>
        <dbReference type="ARBA" id="ARBA00022801"/>
    </source>
</evidence>
<dbReference type="AlphaFoldDB" id="D9SMU6"/>
<evidence type="ECO:0000313" key="6">
    <source>
        <dbReference type="EMBL" id="ADL51812.1"/>
    </source>
</evidence>
<evidence type="ECO:0000256" key="4">
    <source>
        <dbReference type="ARBA" id="ARBA00022833"/>
    </source>
</evidence>
<dbReference type="OrthoDB" id="9802248at2"/>
<evidence type="ECO:0000313" key="7">
    <source>
        <dbReference type="Proteomes" id="UP000002730"/>
    </source>
</evidence>
<name>D9SMU6_CLOC7</name>
<dbReference type="Proteomes" id="UP000002730">
    <property type="component" value="Chromosome"/>
</dbReference>
<dbReference type="Pfam" id="PF00753">
    <property type="entry name" value="Lactamase_B"/>
    <property type="match status" value="1"/>
</dbReference>
<evidence type="ECO:0000256" key="1">
    <source>
        <dbReference type="ARBA" id="ARBA00001947"/>
    </source>
</evidence>
<keyword evidence="4" id="KW-0862">Zinc</keyword>
<accession>D9SMU6</accession>